<proteinExistence type="inferred from homology"/>
<dbReference type="GO" id="GO:0000287">
    <property type="term" value="F:magnesium ion binding"/>
    <property type="evidence" value="ECO:0007669"/>
    <property type="project" value="UniProtKB-UniRule"/>
</dbReference>
<dbReference type="HAMAP" id="MF_01262">
    <property type="entry name" value="CCA_bact_type2"/>
    <property type="match status" value="1"/>
</dbReference>
<evidence type="ECO:0000256" key="11">
    <source>
        <dbReference type="ARBA" id="ARBA00022884"/>
    </source>
</evidence>
<dbReference type="NCBIfam" id="NF008137">
    <property type="entry name" value="PRK10885.1"/>
    <property type="match status" value="1"/>
</dbReference>
<sequence length="424" mass="48338">MQIYLVGGAVRDQLLNLPVKDRDYLVVGATPEQLLAQGYQQVGNDFPVFLHPKTKEEYALARQERKNGVGYNGFLCDFSPDVTLEQDLIRRDLTINAIAQDASGQIFDPYGGKQDLANHLLRHISPAFSEDPLRVLRVARFSARFHSLGFKIAPETVKLMQEMTACGELAHLTAERVWLETQKAFATDNPQIYFEVLREIGALSVLFPELDRLFGVPQPPQHHPEIDSGIHSLLVIEQAKRLAKNAKNPTALLWAAFCHDLGKGLTEKEILPHHYGHEVKGIKPARELSNRLKVPTDVKDFAILVTEYHTHCHKMAELRPETVLKVFNALDVWRKPQRFFDFLLACEADARGRLGFEEREYPQAELAKRYFEAANQVDVQQVIADGFEKQAIRDELNKRRANAIAMLKKKIDYTLYFLLTLYKP</sequence>
<feature type="binding site" evidence="12">
    <location>
        <position position="137"/>
    </location>
    <ligand>
        <name>CTP</name>
        <dbReference type="ChEBI" id="CHEBI:37563"/>
    </ligand>
</feature>
<evidence type="ECO:0000256" key="5">
    <source>
        <dbReference type="ARBA" id="ARBA00022723"/>
    </source>
</evidence>
<dbReference type="RefSeq" id="WP_005623307.1">
    <property type="nucleotide sequence ID" value="NZ_GL831080.1"/>
</dbReference>
<evidence type="ECO:0000256" key="3">
    <source>
        <dbReference type="ARBA" id="ARBA00022694"/>
    </source>
</evidence>
<keyword evidence="12" id="KW-0511">Multifunctional enzyme</keyword>
<dbReference type="Pfam" id="PF12627">
    <property type="entry name" value="PolyA_pol_RNAbd"/>
    <property type="match status" value="1"/>
</dbReference>
<dbReference type="SUPFAM" id="SSF81301">
    <property type="entry name" value="Nucleotidyltransferase"/>
    <property type="match status" value="1"/>
</dbReference>
<feature type="binding site" evidence="12">
    <location>
        <position position="91"/>
    </location>
    <ligand>
        <name>CTP</name>
        <dbReference type="ChEBI" id="CHEBI:37563"/>
    </ligand>
</feature>
<comment type="catalytic activity">
    <reaction evidence="12">
        <text>a tRNA with a 3' CCA end + 2 CTP + ATP = a tRNA with a 3' CCACCA end + 3 diphosphate</text>
        <dbReference type="Rhea" id="RHEA:76235"/>
        <dbReference type="Rhea" id="RHEA-COMP:10468"/>
        <dbReference type="Rhea" id="RHEA-COMP:18655"/>
        <dbReference type="ChEBI" id="CHEBI:30616"/>
        <dbReference type="ChEBI" id="CHEBI:33019"/>
        <dbReference type="ChEBI" id="CHEBI:37563"/>
        <dbReference type="ChEBI" id="CHEBI:83071"/>
        <dbReference type="ChEBI" id="CHEBI:195187"/>
    </reaction>
</comment>
<dbReference type="CDD" id="cd00077">
    <property type="entry name" value="HDc"/>
    <property type="match status" value="1"/>
</dbReference>
<keyword evidence="2 12" id="KW-0808">Transferase</keyword>
<dbReference type="GO" id="GO:0016791">
    <property type="term" value="F:phosphatase activity"/>
    <property type="evidence" value="ECO:0007669"/>
    <property type="project" value="UniProtKB-UniRule"/>
</dbReference>
<feature type="binding site" evidence="12">
    <location>
        <position position="140"/>
    </location>
    <ligand>
        <name>CTP</name>
        <dbReference type="ChEBI" id="CHEBI:37563"/>
    </ligand>
</feature>
<dbReference type="GO" id="GO:0001680">
    <property type="term" value="P:tRNA 3'-terminal CCA addition"/>
    <property type="evidence" value="ECO:0007669"/>
    <property type="project" value="UniProtKB-UniRule"/>
</dbReference>
<comment type="domain">
    <text evidence="12">Comprises two domains: an N-terminal domain containing the nucleotidyltransferase activity and a C-terminal HD domain associated with both phosphodiesterase and phosphatase activities.</text>
</comment>
<dbReference type="Pfam" id="PF01743">
    <property type="entry name" value="PolyA_pol"/>
    <property type="match status" value="1"/>
</dbReference>
<dbReference type="SUPFAM" id="SSF81891">
    <property type="entry name" value="Poly A polymerase C-terminal region-like"/>
    <property type="match status" value="1"/>
</dbReference>
<feature type="binding site" evidence="12">
    <location>
        <position position="11"/>
    </location>
    <ligand>
        <name>ATP</name>
        <dbReference type="ChEBI" id="CHEBI:30616"/>
    </ligand>
</feature>
<dbReference type="PANTHER" id="PTHR47545">
    <property type="entry name" value="MULTIFUNCTIONAL CCA PROTEIN"/>
    <property type="match status" value="1"/>
</dbReference>
<keyword evidence="8 12" id="KW-0378">Hydrolase</keyword>
<feature type="binding site" evidence="12">
    <location>
        <position position="8"/>
    </location>
    <ligand>
        <name>ATP</name>
        <dbReference type="ChEBI" id="CHEBI:30616"/>
    </ligand>
</feature>
<evidence type="ECO:0000256" key="9">
    <source>
        <dbReference type="ARBA" id="ARBA00022840"/>
    </source>
</evidence>
<organism evidence="14 15">
    <name type="scientific">Actinobacillus ureae ATCC 25976</name>
    <dbReference type="NCBI Taxonomy" id="887324"/>
    <lineage>
        <taxon>Bacteria</taxon>
        <taxon>Pseudomonadati</taxon>
        <taxon>Pseudomonadota</taxon>
        <taxon>Gammaproteobacteria</taxon>
        <taxon>Pasteurellales</taxon>
        <taxon>Pasteurellaceae</taxon>
        <taxon>Actinobacillus</taxon>
    </lineage>
</organism>
<dbReference type="InterPro" id="IPR050124">
    <property type="entry name" value="tRNA_CCA-adding_enzyme"/>
</dbReference>
<dbReference type="HOGENOM" id="CLU_015961_1_1_6"/>
<dbReference type="InterPro" id="IPR032828">
    <property type="entry name" value="PolyA_RNA-bd"/>
</dbReference>
<name>E8KHY3_9PAST</name>
<dbReference type="InterPro" id="IPR012006">
    <property type="entry name" value="CCA_bact"/>
</dbReference>
<dbReference type="EC" id="3.1.4.-" evidence="12"/>
<dbReference type="PANTHER" id="PTHR47545:SF1">
    <property type="entry name" value="MULTIFUNCTIONAL CCA PROTEIN"/>
    <property type="match status" value="1"/>
</dbReference>
<evidence type="ECO:0000256" key="6">
    <source>
        <dbReference type="ARBA" id="ARBA00022741"/>
    </source>
</evidence>
<feature type="binding site" evidence="12">
    <location>
        <position position="21"/>
    </location>
    <ligand>
        <name>Mg(2+)</name>
        <dbReference type="ChEBI" id="CHEBI:18420"/>
    </ligand>
</feature>
<dbReference type="PROSITE" id="PS51831">
    <property type="entry name" value="HD"/>
    <property type="match status" value="1"/>
</dbReference>
<keyword evidence="7 12" id="KW-0692">RNA repair</keyword>
<feature type="binding site" evidence="12">
    <location>
        <position position="91"/>
    </location>
    <ligand>
        <name>ATP</name>
        <dbReference type="ChEBI" id="CHEBI:30616"/>
    </ligand>
</feature>
<comment type="subunit">
    <text evidence="12">Monomer. Can also form homodimers and oligomers.</text>
</comment>
<dbReference type="InterPro" id="IPR043519">
    <property type="entry name" value="NT_sf"/>
</dbReference>
<keyword evidence="3 12" id="KW-0819">tRNA processing</keyword>
<keyword evidence="9 12" id="KW-0067">ATP-binding</keyword>
<dbReference type="GO" id="GO:0000049">
    <property type="term" value="F:tRNA binding"/>
    <property type="evidence" value="ECO:0007669"/>
    <property type="project" value="UniProtKB-UniRule"/>
</dbReference>
<dbReference type="GO" id="GO:0004810">
    <property type="term" value="F:CCA tRNA nucleotidyltransferase activity"/>
    <property type="evidence" value="ECO:0007669"/>
    <property type="project" value="UniProtKB-UniRule"/>
</dbReference>
<keyword evidence="6 12" id="KW-0547">Nucleotide-binding</keyword>
<dbReference type="AlphaFoldDB" id="E8KHY3"/>
<dbReference type="SMART" id="SM00471">
    <property type="entry name" value="HDc"/>
    <property type="match status" value="1"/>
</dbReference>
<evidence type="ECO:0000256" key="2">
    <source>
        <dbReference type="ARBA" id="ARBA00022679"/>
    </source>
</evidence>
<dbReference type="HAMAP" id="MF_01261">
    <property type="entry name" value="CCA_bact_type1"/>
    <property type="match status" value="1"/>
</dbReference>
<comment type="miscellaneous">
    <text evidence="12">A single active site specifically recognizes both ATP and CTP and is responsible for their addition.</text>
</comment>
<feature type="binding site" evidence="12">
    <location>
        <position position="11"/>
    </location>
    <ligand>
        <name>CTP</name>
        <dbReference type="ChEBI" id="CHEBI:37563"/>
    </ligand>
</feature>
<keyword evidence="11 12" id="KW-0694">RNA-binding</keyword>
<dbReference type="Proteomes" id="UP000005467">
    <property type="component" value="Unassembled WGS sequence"/>
</dbReference>
<dbReference type="Gene3D" id="3.30.460.10">
    <property type="entry name" value="Beta Polymerase, domain 2"/>
    <property type="match status" value="1"/>
</dbReference>
<evidence type="ECO:0000313" key="14">
    <source>
        <dbReference type="EMBL" id="EFX91477.1"/>
    </source>
</evidence>
<evidence type="ECO:0000256" key="4">
    <source>
        <dbReference type="ARBA" id="ARBA00022695"/>
    </source>
</evidence>
<evidence type="ECO:0000256" key="1">
    <source>
        <dbReference type="ARBA" id="ARBA00022596"/>
    </source>
</evidence>
<evidence type="ECO:0000313" key="15">
    <source>
        <dbReference type="Proteomes" id="UP000005467"/>
    </source>
</evidence>
<feature type="binding site" evidence="12">
    <location>
        <position position="23"/>
    </location>
    <ligand>
        <name>Mg(2+)</name>
        <dbReference type="ChEBI" id="CHEBI:18420"/>
    </ligand>
</feature>
<feature type="binding site" evidence="12">
    <location>
        <position position="140"/>
    </location>
    <ligand>
        <name>ATP</name>
        <dbReference type="ChEBI" id="CHEBI:30616"/>
    </ligand>
</feature>
<dbReference type="InterPro" id="IPR002646">
    <property type="entry name" value="PolA_pol_head_dom"/>
</dbReference>
<comment type="similarity">
    <text evidence="12">Belongs to the tRNA nucleotidyltransferase/poly(A) polymerase family. Bacterial CCA-adding enzyme type 1 subfamily.</text>
</comment>
<evidence type="ECO:0000256" key="10">
    <source>
        <dbReference type="ARBA" id="ARBA00022842"/>
    </source>
</evidence>
<comment type="caution">
    <text evidence="14">The sequence shown here is derived from an EMBL/GenBank/DDBJ whole genome shotgun (WGS) entry which is preliminary data.</text>
</comment>
<evidence type="ECO:0000256" key="12">
    <source>
        <dbReference type="HAMAP-Rule" id="MF_01261"/>
    </source>
</evidence>
<keyword evidence="5 12" id="KW-0479">Metal-binding</keyword>
<dbReference type="EMBL" id="AEVG01000102">
    <property type="protein sequence ID" value="EFX91477.1"/>
    <property type="molecule type" value="Genomic_DNA"/>
</dbReference>
<gene>
    <name evidence="12" type="primary">cca</name>
    <name evidence="14" type="ORF">HMPREF0027_1450</name>
</gene>
<dbReference type="InterPro" id="IPR006674">
    <property type="entry name" value="HD_domain"/>
</dbReference>
<evidence type="ECO:0000256" key="8">
    <source>
        <dbReference type="ARBA" id="ARBA00022801"/>
    </source>
</evidence>
<feature type="binding site" evidence="12">
    <location>
        <position position="8"/>
    </location>
    <ligand>
        <name>CTP</name>
        <dbReference type="ChEBI" id="CHEBI:37563"/>
    </ligand>
</feature>
<comment type="catalytic activity">
    <reaction evidence="12">
        <text>a tRNA precursor + 2 CTP + ATP = a tRNA with a 3' CCA end + 3 diphosphate</text>
        <dbReference type="Rhea" id="RHEA:14433"/>
        <dbReference type="Rhea" id="RHEA-COMP:10465"/>
        <dbReference type="Rhea" id="RHEA-COMP:10468"/>
        <dbReference type="ChEBI" id="CHEBI:30616"/>
        <dbReference type="ChEBI" id="CHEBI:33019"/>
        <dbReference type="ChEBI" id="CHEBI:37563"/>
        <dbReference type="ChEBI" id="CHEBI:74896"/>
        <dbReference type="ChEBI" id="CHEBI:83071"/>
        <dbReference type="EC" id="2.7.7.72"/>
    </reaction>
</comment>
<keyword evidence="1 12" id="KW-0533">Nickel</keyword>
<dbReference type="CDD" id="cd05398">
    <property type="entry name" value="NT_ClassII-CCAase"/>
    <property type="match status" value="1"/>
</dbReference>
<evidence type="ECO:0000256" key="7">
    <source>
        <dbReference type="ARBA" id="ARBA00022800"/>
    </source>
</evidence>
<dbReference type="EC" id="3.1.3.-" evidence="12"/>
<dbReference type="GO" id="GO:0004112">
    <property type="term" value="F:cyclic-nucleotide phosphodiesterase activity"/>
    <property type="evidence" value="ECO:0007669"/>
    <property type="project" value="UniProtKB-UniRule"/>
</dbReference>
<comment type="function">
    <text evidence="12">Catalyzes the addition and repair of the essential 3'-terminal CCA sequence in tRNAs without using a nucleic acid template. Adds these three nucleotides in the order of C, C, and A to the tRNA nucleotide-73, using CTP and ATP as substrates and producing inorganic pyrophosphate. tRNA 3'-terminal CCA addition is required both for tRNA processing and repair. Also involved in tRNA surveillance by mediating tandem CCA addition to generate a CCACCA at the 3' terminus of unstable tRNAs. While stable tRNAs receive only 3'-terminal CCA, unstable tRNAs are marked with CCACCA and rapidly degraded.</text>
</comment>
<protein>
    <recommendedName>
        <fullName evidence="12">Multifunctional CCA protein</fullName>
    </recommendedName>
    <domain>
        <recommendedName>
            <fullName evidence="12">CCA-adding enzyme</fullName>
            <ecNumber evidence="12">2.7.7.72</ecNumber>
        </recommendedName>
        <alternativeName>
            <fullName evidence="12">CCA tRNA nucleotidyltransferase</fullName>
        </alternativeName>
        <alternativeName>
            <fullName evidence="12">tRNA CCA-pyrophosphorylase</fullName>
        </alternativeName>
        <alternativeName>
            <fullName evidence="12">tRNA adenylyl-/cytidylyl-transferase</fullName>
        </alternativeName>
        <alternativeName>
            <fullName evidence="12">tRNA nucleotidyltransferase</fullName>
        </alternativeName>
        <alternativeName>
            <fullName evidence="12">tRNA-NT</fullName>
        </alternativeName>
    </domain>
    <domain>
        <recommendedName>
            <fullName evidence="12">2'-nucleotidase</fullName>
            <ecNumber evidence="12">3.1.3.-</ecNumber>
        </recommendedName>
    </domain>
    <domain>
        <recommendedName>
            <fullName evidence="12">2',3'-cyclic phosphodiesterase</fullName>
            <ecNumber evidence="12">3.1.4.-</ecNumber>
        </recommendedName>
    </domain>
    <domain>
        <recommendedName>
            <fullName evidence="12">Phosphatase</fullName>
        </recommendedName>
    </domain>
</protein>
<keyword evidence="15" id="KW-1185">Reference proteome</keyword>
<dbReference type="GO" id="GO:0005524">
    <property type="term" value="F:ATP binding"/>
    <property type="evidence" value="ECO:0007669"/>
    <property type="project" value="UniProtKB-UniRule"/>
</dbReference>
<dbReference type="Gene3D" id="1.10.3090.10">
    <property type="entry name" value="cca-adding enzyme, domain 2"/>
    <property type="match status" value="1"/>
</dbReference>
<comment type="cofactor">
    <cofactor evidence="12">
        <name>Mg(2+)</name>
        <dbReference type="ChEBI" id="CHEBI:18420"/>
    </cofactor>
    <text evidence="12">Magnesium is required for nucleotidyltransferase activity.</text>
</comment>
<keyword evidence="4 12" id="KW-0548">Nucleotidyltransferase</keyword>
<evidence type="ECO:0000259" key="13">
    <source>
        <dbReference type="PROSITE" id="PS51831"/>
    </source>
</evidence>
<comment type="cofactor">
    <cofactor evidence="12">
        <name>Ni(2+)</name>
        <dbReference type="ChEBI" id="CHEBI:49786"/>
    </cofactor>
    <text evidence="12">Nickel for phosphatase activity.</text>
</comment>
<keyword evidence="10 12" id="KW-0460">Magnesium</keyword>
<accession>E8KHY3</accession>
<dbReference type="GO" id="GO:0160016">
    <property type="term" value="F:CCACCA tRNA nucleotidyltransferase activity"/>
    <property type="evidence" value="ECO:0007669"/>
    <property type="project" value="RHEA"/>
</dbReference>
<dbReference type="EC" id="2.7.7.72" evidence="12"/>
<dbReference type="Pfam" id="PF01966">
    <property type="entry name" value="HD"/>
    <property type="match status" value="1"/>
</dbReference>
<feature type="binding site" evidence="12">
    <location>
        <position position="137"/>
    </location>
    <ligand>
        <name>ATP</name>
        <dbReference type="ChEBI" id="CHEBI:30616"/>
    </ligand>
</feature>
<feature type="domain" description="HD" evidence="13">
    <location>
        <begin position="228"/>
        <end position="333"/>
    </location>
</feature>
<reference evidence="14 15" key="1">
    <citation type="submission" date="2011-01" db="EMBL/GenBank/DDBJ databases">
        <authorList>
            <person name="Muzny D."/>
            <person name="Qin X."/>
            <person name="Deng J."/>
            <person name="Jiang H."/>
            <person name="Liu Y."/>
            <person name="Qu J."/>
            <person name="Song X.-Z."/>
            <person name="Zhang L."/>
            <person name="Thornton R."/>
            <person name="Coyle M."/>
            <person name="Francisco L."/>
            <person name="Jackson L."/>
            <person name="Javaid M."/>
            <person name="Korchina V."/>
            <person name="Kovar C."/>
            <person name="Mata R."/>
            <person name="Mathew T."/>
            <person name="Ngo R."/>
            <person name="Nguyen L."/>
            <person name="Nguyen N."/>
            <person name="Okwuonu G."/>
            <person name="Ongeri F."/>
            <person name="Pham C."/>
            <person name="Simmons D."/>
            <person name="Wilczek-Boney K."/>
            <person name="Hale W."/>
            <person name="Jakkamsetti A."/>
            <person name="Pham P."/>
            <person name="Ruth R."/>
            <person name="San Lucas F."/>
            <person name="Warren J."/>
            <person name="Zhang J."/>
            <person name="Zhao Z."/>
            <person name="Zhou C."/>
            <person name="Zhu D."/>
            <person name="Lee S."/>
            <person name="Bess C."/>
            <person name="Blankenburg K."/>
            <person name="Forbes L."/>
            <person name="Fu Q."/>
            <person name="Gubbala S."/>
            <person name="Hirani K."/>
            <person name="Jayaseelan J.C."/>
            <person name="Lara F."/>
            <person name="Munidasa M."/>
            <person name="Palculict T."/>
            <person name="Patil S."/>
            <person name="Pu L.-L."/>
            <person name="Saada N."/>
            <person name="Tang L."/>
            <person name="Weissenberger G."/>
            <person name="Zhu Y."/>
            <person name="Hemphill L."/>
            <person name="Shang Y."/>
            <person name="Youmans B."/>
            <person name="Ayvaz T."/>
            <person name="Ross M."/>
            <person name="Santibanez J."/>
            <person name="Aqrawi P."/>
            <person name="Gross S."/>
            <person name="Joshi V."/>
            <person name="Fowler G."/>
            <person name="Nazareth L."/>
            <person name="Reid J."/>
            <person name="Worley K."/>
            <person name="Petrosino J."/>
            <person name="Highlander S."/>
            <person name="Gibbs R."/>
        </authorList>
    </citation>
    <scope>NUCLEOTIDE SEQUENCE [LARGE SCALE GENOMIC DNA]</scope>
    <source>
        <strain evidence="14 15">ATCC 25976</strain>
    </source>
</reference>
<dbReference type="PIRSF" id="PIRSF000813">
    <property type="entry name" value="CCA_bact"/>
    <property type="match status" value="1"/>
</dbReference>
<dbReference type="InterPro" id="IPR003607">
    <property type="entry name" value="HD/PDEase_dom"/>
</dbReference>
<dbReference type="GO" id="GO:0042245">
    <property type="term" value="P:RNA repair"/>
    <property type="evidence" value="ECO:0007669"/>
    <property type="project" value="UniProtKB-KW"/>
</dbReference>